<evidence type="ECO:0000313" key="2">
    <source>
        <dbReference type="EMBL" id="GLY85464.1"/>
    </source>
</evidence>
<evidence type="ECO:0000256" key="1">
    <source>
        <dbReference type="SAM" id="MobiDB-lite"/>
    </source>
</evidence>
<protein>
    <submittedName>
        <fullName evidence="2">Uncharacterized protein</fullName>
    </submittedName>
</protein>
<dbReference type="EMBL" id="BSTK01000004">
    <property type="protein sequence ID" value="GLY85464.1"/>
    <property type="molecule type" value="Genomic_DNA"/>
</dbReference>
<reference evidence="2" key="1">
    <citation type="submission" date="2023-03" db="EMBL/GenBank/DDBJ databases">
        <title>Actinoallomurus iriomotensis NBRC 103684.</title>
        <authorList>
            <person name="Ichikawa N."/>
            <person name="Sato H."/>
            <person name="Tonouchi N."/>
        </authorList>
    </citation>
    <scope>NUCLEOTIDE SEQUENCE</scope>
    <source>
        <strain evidence="2">NBRC 103684</strain>
    </source>
</reference>
<sequence>MIVLFGQPCQAGDIIEDDSRHLRVERIAVDGISPNPFRSNAVEPGVIGRSQLGAKGRGEREDQAQATVPCIGDDARHTERDKVDGGTAGQNAPRLA</sequence>
<gene>
    <name evidence="2" type="ORF">Airi02_033930</name>
</gene>
<proteinExistence type="predicted"/>
<accession>A0A9W6VZL3</accession>
<organism evidence="2 3">
    <name type="scientific">Actinoallomurus iriomotensis</name>
    <dbReference type="NCBI Taxonomy" id="478107"/>
    <lineage>
        <taxon>Bacteria</taxon>
        <taxon>Bacillati</taxon>
        <taxon>Actinomycetota</taxon>
        <taxon>Actinomycetes</taxon>
        <taxon>Streptosporangiales</taxon>
        <taxon>Thermomonosporaceae</taxon>
        <taxon>Actinoallomurus</taxon>
    </lineage>
</organism>
<dbReference type="RefSeq" id="WP_285572373.1">
    <property type="nucleotide sequence ID" value="NZ_BSTK01000004.1"/>
</dbReference>
<feature type="compositionally biased region" description="Basic and acidic residues" evidence="1">
    <location>
        <begin position="73"/>
        <end position="84"/>
    </location>
</feature>
<feature type="region of interest" description="Disordered" evidence="1">
    <location>
        <begin position="53"/>
        <end position="96"/>
    </location>
</feature>
<dbReference type="AlphaFoldDB" id="A0A9W6VZL3"/>
<name>A0A9W6VZL3_9ACTN</name>
<keyword evidence="3" id="KW-1185">Reference proteome</keyword>
<evidence type="ECO:0000313" key="3">
    <source>
        <dbReference type="Proteomes" id="UP001165074"/>
    </source>
</evidence>
<dbReference type="Proteomes" id="UP001165074">
    <property type="component" value="Unassembled WGS sequence"/>
</dbReference>
<comment type="caution">
    <text evidence="2">The sequence shown here is derived from an EMBL/GenBank/DDBJ whole genome shotgun (WGS) entry which is preliminary data.</text>
</comment>